<reference evidence="3 4" key="1">
    <citation type="journal article" date="2019" name="Environ. Microbiol.">
        <title>At the nexus of three kingdoms: the genome of the mycorrhizal fungus Gigaspora margarita provides insights into plant, endobacterial and fungal interactions.</title>
        <authorList>
            <person name="Venice F."/>
            <person name="Ghignone S."/>
            <person name="Salvioli di Fossalunga A."/>
            <person name="Amselem J."/>
            <person name="Novero M."/>
            <person name="Xianan X."/>
            <person name="Sedzielewska Toro K."/>
            <person name="Morin E."/>
            <person name="Lipzen A."/>
            <person name="Grigoriev I.V."/>
            <person name="Henrissat B."/>
            <person name="Martin F.M."/>
            <person name="Bonfante P."/>
        </authorList>
    </citation>
    <scope>NUCLEOTIDE SEQUENCE [LARGE SCALE GENOMIC DNA]</scope>
    <source>
        <strain evidence="3 4">BEG34</strain>
    </source>
</reference>
<dbReference type="Proteomes" id="UP000439903">
    <property type="component" value="Unassembled WGS sequence"/>
</dbReference>
<dbReference type="InterPro" id="IPR027417">
    <property type="entry name" value="P-loop_NTPase"/>
</dbReference>
<dbReference type="Pfam" id="PF22942">
    <property type="entry name" value="DUF7025"/>
    <property type="match status" value="1"/>
</dbReference>
<keyword evidence="4" id="KW-1185">Reference proteome</keyword>
<accession>A0A8H4AE52</accession>
<dbReference type="OrthoDB" id="10042665at2759"/>
<dbReference type="SUPFAM" id="SSF52540">
    <property type="entry name" value="P-loop containing nucleoside triphosphate hydrolases"/>
    <property type="match status" value="1"/>
</dbReference>
<feature type="domain" description="ATPase AAA-type core" evidence="1">
    <location>
        <begin position="407"/>
        <end position="522"/>
    </location>
</feature>
<dbReference type="PANTHER" id="PTHR46411">
    <property type="entry name" value="FAMILY ATPASE, PUTATIVE-RELATED"/>
    <property type="match status" value="1"/>
</dbReference>
<evidence type="ECO:0000313" key="3">
    <source>
        <dbReference type="EMBL" id="KAF0484284.1"/>
    </source>
</evidence>
<dbReference type="Gene3D" id="3.40.50.300">
    <property type="entry name" value="P-loop containing nucleotide triphosphate hydrolases"/>
    <property type="match status" value="1"/>
</dbReference>
<dbReference type="InterPro" id="IPR054289">
    <property type="entry name" value="DUF7025"/>
</dbReference>
<sequence>MDFRNSCHFRRYKAFYDPRAGERMRIEVKEKYISDEIDPFAIIYEYENPKTYTTFVELSYKPLIDKLIEILPDNNDLICPTPKVKAQALFHVLDKLHDDAESEPDESSGTKQLIQFLKQEYEQEIRARNYMIARRVVSFDMLWIFFPPNQFVWYRCNLSGQQLGGEVSEIHETRDYRNNPEGKRVIDISIKMIDCDGKGFKYGNVKRRIEYFEGEKKFSELDVVPFVYTESQDFLRRDFAKRGKKFFDLAKGRHYKGYKGPLLRWKEVNNCVRLEKIRADGRIMIDAESFAIMNPDYQYMGNATPPSECDIQLLIARNVYLDDESISKEKNHIFAPATVYGFSFALKEWGCFDVSKINDVFFNLHDLDKLVINQEYKDLLLGLVKEHNDLLFKSPDHIAGKGNGCIILCYGAPGTGKTFTAESVAESLKRPLWVLGMHELGTEPDEVEKKLIMIQYVAHEWKAILLLKKADIYLERCSTNDLKRNAMVSIFLRFFECYQGMLFLTTNRITSFSDEIFSHVNIFFHYPFLDQKSKSMLWTKWSRDS</sequence>
<dbReference type="EMBL" id="WTPW01000734">
    <property type="protein sequence ID" value="KAF0484284.1"/>
    <property type="molecule type" value="Genomic_DNA"/>
</dbReference>
<dbReference type="Pfam" id="PF00004">
    <property type="entry name" value="AAA"/>
    <property type="match status" value="1"/>
</dbReference>
<feature type="domain" description="DUF7025" evidence="2">
    <location>
        <begin position="129"/>
        <end position="228"/>
    </location>
</feature>
<dbReference type="GO" id="GO:0016887">
    <property type="term" value="F:ATP hydrolysis activity"/>
    <property type="evidence" value="ECO:0007669"/>
    <property type="project" value="InterPro"/>
</dbReference>
<dbReference type="AlphaFoldDB" id="A0A8H4AE52"/>
<name>A0A8H4AE52_GIGMA</name>
<dbReference type="GO" id="GO:0005524">
    <property type="term" value="F:ATP binding"/>
    <property type="evidence" value="ECO:0007669"/>
    <property type="project" value="InterPro"/>
</dbReference>
<evidence type="ECO:0000313" key="4">
    <source>
        <dbReference type="Proteomes" id="UP000439903"/>
    </source>
</evidence>
<evidence type="ECO:0000259" key="2">
    <source>
        <dbReference type="Pfam" id="PF22942"/>
    </source>
</evidence>
<proteinExistence type="predicted"/>
<protein>
    <submittedName>
        <fullName evidence="3">P-loop containing nucleoside triphosphate hydrolase protein</fullName>
    </submittedName>
</protein>
<keyword evidence="3" id="KW-0378">Hydrolase</keyword>
<comment type="caution">
    <text evidence="3">The sequence shown here is derived from an EMBL/GenBank/DDBJ whole genome shotgun (WGS) entry which is preliminary data.</text>
</comment>
<dbReference type="InterPro" id="IPR003959">
    <property type="entry name" value="ATPase_AAA_core"/>
</dbReference>
<dbReference type="PANTHER" id="PTHR46411:SF3">
    <property type="entry name" value="AAA+ ATPASE DOMAIN-CONTAINING PROTEIN"/>
    <property type="match status" value="1"/>
</dbReference>
<evidence type="ECO:0000259" key="1">
    <source>
        <dbReference type="Pfam" id="PF00004"/>
    </source>
</evidence>
<organism evidence="3 4">
    <name type="scientific">Gigaspora margarita</name>
    <dbReference type="NCBI Taxonomy" id="4874"/>
    <lineage>
        <taxon>Eukaryota</taxon>
        <taxon>Fungi</taxon>
        <taxon>Fungi incertae sedis</taxon>
        <taxon>Mucoromycota</taxon>
        <taxon>Glomeromycotina</taxon>
        <taxon>Glomeromycetes</taxon>
        <taxon>Diversisporales</taxon>
        <taxon>Gigasporaceae</taxon>
        <taxon>Gigaspora</taxon>
    </lineage>
</organism>
<gene>
    <name evidence="3" type="ORF">F8M41_023037</name>
</gene>